<protein>
    <submittedName>
        <fullName evidence="1">Uncharacterized protein</fullName>
    </submittedName>
</protein>
<dbReference type="OrthoDB" id="2189254at2759"/>
<accession>A0A3S5CL25</accession>
<gene>
    <name evidence="1" type="ORF">PXEA_LOCUS23407</name>
</gene>
<sequence>MPICLEAGKLLSLQSATAILLAESLRLAMGSDIRSHDPSSQFCDVYAMRAMTALHELGIYTLTLEESDSVIMQRIEISTSRLGPAN</sequence>
<dbReference type="Proteomes" id="UP000784294">
    <property type="component" value="Unassembled WGS sequence"/>
</dbReference>
<reference evidence="1" key="1">
    <citation type="submission" date="2018-11" db="EMBL/GenBank/DDBJ databases">
        <authorList>
            <consortium name="Pathogen Informatics"/>
        </authorList>
    </citation>
    <scope>NUCLEOTIDE SEQUENCE</scope>
</reference>
<dbReference type="EMBL" id="CAAALY010108071">
    <property type="protein sequence ID" value="VEL29967.1"/>
    <property type="molecule type" value="Genomic_DNA"/>
</dbReference>
<dbReference type="AlphaFoldDB" id="A0A3S5CL25"/>
<comment type="caution">
    <text evidence="1">The sequence shown here is derived from an EMBL/GenBank/DDBJ whole genome shotgun (WGS) entry which is preliminary data.</text>
</comment>
<keyword evidence="2" id="KW-1185">Reference proteome</keyword>
<evidence type="ECO:0000313" key="1">
    <source>
        <dbReference type="EMBL" id="VEL29967.1"/>
    </source>
</evidence>
<name>A0A3S5CL25_9PLAT</name>
<organism evidence="1 2">
    <name type="scientific">Protopolystoma xenopodis</name>
    <dbReference type="NCBI Taxonomy" id="117903"/>
    <lineage>
        <taxon>Eukaryota</taxon>
        <taxon>Metazoa</taxon>
        <taxon>Spiralia</taxon>
        <taxon>Lophotrochozoa</taxon>
        <taxon>Platyhelminthes</taxon>
        <taxon>Monogenea</taxon>
        <taxon>Polyopisthocotylea</taxon>
        <taxon>Polystomatidea</taxon>
        <taxon>Polystomatidae</taxon>
        <taxon>Protopolystoma</taxon>
    </lineage>
</organism>
<evidence type="ECO:0000313" key="2">
    <source>
        <dbReference type="Proteomes" id="UP000784294"/>
    </source>
</evidence>
<proteinExistence type="predicted"/>